<dbReference type="SUPFAM" id="SSF89447">
    <property type="entry name" value="AbrB/MazE/MraZ-like"/>
    <property type="match status" value="1"/>
</dbReference>
<feature type="domain" description="SpoVT-AbrB" evidence="1">
    <location>
        <begin position="20"/>
        <end position="63"/>
    </location>
</feature>
<dbReference type="AlphaFoldDB" id="A0A9C7FAH9"/>
<dbReference type="InterPro" id="IPR007159">
    <property type="entry name" value="SpoVT-AbrB_dom"/>
</dbReference>
<dbReference type="Gene3D" id="2.10.260.10">
    <property type="match status" value="1"/>
</dbReference>
<protein>
    <recommendedName>
        <fullName evidence="1">SpoVT-AbrB domain-containing protein</fullName>
    </recommendedName>
</protein>
<dbReference type="InterPro" id="IPR037914">
    <property type="entry name" value="SpoVT-AbrB_sf"/>
</dbReference>
<sequence>MNKSHKSPQQASAPLLIAIRAIGNSKGVVIPKIILEQSGIEGVVEMTIDGEKIILSKPRNILREHWARDAQNLVRAAEDELILGDFANEEDGDWVW</sequence>
<accession>A0A9C7FAH9</accession>
<reference evidence="2" key="1">
    <citation type="submission" date="2022-11" db="EMBL/GenBank/DDBJ databases">
        <title>Complete Genome Sequences of three Polynucleobacter sp. Subcluster PnecC Strains KF022, KF023, and KF032 Isolated from a Shallow Eutrophic Lake in Japan.</title>
        <authorList>
            <person name="Ogata Y."/>
            <person name="Watanabe K."/>
            <person name="Takemine S."/>
            <person name="Shindo C."/>
            <person name="Kurokawa R."/>
            <person name="Suda W."/>
        </authorList>
    </citation>
    <scope>NUCLEOTIDE SEQUENCE</scope>
    <source>
        <strain evidence="2">KF023</strain>
    </source>
</reference>
<dbReference type="SMART" id="SM00966">
    <property type="entry name" value="SpoVT_AbrB"/>
    <property type="match status" value="1"/>
</dbReference>
<organism evidence="2">
    <name type="scientific">Polynucleobacter yangtzensis</name>
    <dbReference type="NCBI Taxonomy" id="1743159"/>
    <lineage>
        <taxon>Bacteria</taxon>
        <taxon>Pseudomonadati</taxon>
        <taxon>Pseudomonadota</taxon>
        <taxon>Betaproteobacteria</taxon>
        <taxon>Burkholderiales</taxon>
        <taxon>Burkholderiaceae</taxon>
        <taxon>Polynucleobacter</taxon>
    </lineage>
</organism>
<dbReference type="Proteomes" id="UP001211097">
    <property type="component" value="Chromosome"/>
</dbReference>
<dbReference type="EMBL" id="AP026973">
    <property type="protein sequence ID" value="BDT77325.1"/>
    <property type="molecule type" value="Genomic_DNA"/>
</dbReference>
<evidence type="ECO:0000259" key="1">
    <source>
        <dbReference type="SMART" id="SM00966"/>
    </source>
</evidence>
<evidence type="ECO:0000313" key="2">
    <source>
        <dbReference type="EMBL" id="BDT77325.1"/>
    </source>
</evidence>
<proteinExistence type="predicted"/>
<dbReference type="GO" id="GO:0003677">
    <property type="term" value="F:DNA binding"/>
    <property type="evidence" value="ECO:0007669"/>
    <property type="project" value="InterPro"/>
</dbReference>
<name>A0A9C7FAH9_9BURK</name>
<dbReference type="RefSeq" id="WP_281741665.1">
    <property type="nucleotide sequence ID" value="NZ_AP026973.1"/>
</dbReference>
<gene>
    <name evidence="2" type="ORF">PKF023_11280</name>
</gene>
<dbReference type="KEGG" id="pyt:PKF023_11280"/>